<protein>
    <submittedName>
        <fullName evidence="2">Helix-turn-helix transcriptional regulator</fullName>
    </submittedName>
</protein>
<dbReference type="InterPro" id="IPR051797">
    <property type="entry name" value="TrmB-like"/>
</dbReference>
<dbReference type="Proteomes" id="UP001550044">
    <property type="component" value="Unassembled WGS sequence"/>
</dbReference>
<gene>
    <name evidence="2" type="ORF">ABZV61_01540</name>
</gene>
<dbReference type="SUPFAM" id="SSF46894">
    <property type="entry name" value="C-terminal effector domain of the bipartite response regulators"/>
    <property type="match status" value="1"/>
</dbReference>
<accession>A0ABV2U0W1</accession>
<evidence type="ECO:0000313" key="2">
    <source>
        <dbReference type="EMBL" id="MET8431482.1"/>
    </source>
</evidence>
<reference evidence="2 3" key="1">
    <citation type="submission" date="2024-06" db="EMBL/GenBank/DDBJ databases">
        <title>The Natural Products Discovery Center: Release of the First 8490 Sequenced Strains for Exploring Actinobacteria Biosynthetic Diversity.</title>
        <authorList>
            <person name="Kalkreuter E."/>
            <person name="Kautsar S.A."/>
            <person name="Yang D."/>
            <person name="Bader C.D."/>
            <person name="Teijaro C.N."/>
            <person name="Fluegel L."/>
            <person name="Davis C.M."/>
            <person name="Simpson J.R."/>
            <person name="Lauterbach L."/>
            <person name="Steele A.D."/>
            <person name="Gui C."/>
            <person name="Meng S."/>
            <person name="Li G."/>
            <person name="Viehrig K."/>
            <person name="Ye F."/>
            <person name="Su P."/>
            <person name="Kiefer A.F."/>
            <person name="Nichols A."/>
            <person name="Cepeda A.J."/>
            <person name="Yan W."/>
            <person name="Fan B."/>
            <person name="Jiang Y."/>
            <person name="Adhikari A."/>
            <person name="Zheng C.-J."/>
            <person name="Schuster L."/>
            <person name="Cowan T.M."/>
            <person name="Smanski M.J."/>
            <person name="Chevrette M.G."/>
            <person name="De Carvalho L.P.S."/>
            <person name="Shen B."/>
        </authorList>
    </citation>
    <scope>NUCLEOTIDE SEQUENCE [LARGE SCALE GENOMIC DNA]</scope>
    <source>
        <strain evidence="2 3">NPDC005137</strain>
    </source>
</reference>
<dbReference type="Pfam" id="PF00196">
    <property type="entry name" value="GerE"/>
    <property type="match status" value="1"/>
</dbReference>
<name>A0ABV2U0W1_9ACTN</name>
<evidence type="ECO:0000259" key="1">
    <source>
        <dbReference type="SMART" id="SM00421"/>
    </source>
</evidence>
<comment type="caution">
    <text evidence="2">The sequence shown here is derived from an EMBL/GenBank/DDBJ whole genome shotgun (WGS) entry which is preliminary data.</text>
</comment>
<dbReference type="PANTHER" id="PTHR34293:SF1">
    <property type="entry name" value="HTH-TYPE TRANSCRIPTIONAL REGULATOR TRMBL2"/>
    <property type="match status" value="1"/>
</dbReference>
<keyword evidence="3" id="KW-1185">Reference proteome</keyword>
<sequence>MKDDQSGPRACDCRESSPDRPCEAALAAYRRALLAGSLPQDGAPACLRALQLVVTDRDAPGSLIPVPPETASFAALGPIEEAIGRQRRNHRAVRASLAAFEELYAEVHRLEQPVLTRLVGRAVISKALDAAVGSCQEELLTAQPGGGRPSHVLGEALPRDLRMLRRGVRQRTIYQHTVRSHRATLSYIEQVASAGAEVRTVAEVVDRLIVCDREIAFVPAPDEPDTALRVQHPALVSMVVRQFDNAWSRSVPIRPDGAPLRSSVIMSDLQRTILLAVVGGETDASIARRLGMSRRSVAEHMRKVSEQLGSNSRAQLGYLLATSGLLEP</sequence>
<dbReference type="PANTHER" id="PTHR34293">
    <property type="entry name" value="HTH-TYPE TRANSCRIPTIONAL REGULATOR TRMBL2"/>
    <property type="match status" value="1"/>
</dbReference>
<proteinExistence type="predicted"/>
<dbReference type="EMBL" id="JBEXIP010000001">
    <property type="protein sequence ID" value="MET8431482.1"/>
    <property type="molecule type" value="Genomic_DNA"/>
</dbReference>
<dbReference type="InterPro" id="IPR036388">
    <property type="entry name" value="WH-like_DNA-bd_sf"/>
</dbReference>
<dbReference type="RefSeq" id="WP_356498489.1">
    <property type="nucleotide sequence ID" value="NZ_JBEXIP010000001.1"/>
</dbReference>
<dbReference type="Gene3D" id="1.10.10.10">
    <property type="entry name" value="Winged helix-like DNA-binding domain superfamily/Winged helix DNA-binding domain"/>
    <property type="match status" value="1"/>
</dbReference>
<feature type="domain" description="HTH luxR-type" evidence="1">
    <location>
        <begin position="263"/>
        <end position="320"/>
    </location>
</feature>
<evidence type="ECO:0000313" key="3">
    <source>
        <dbReference type="Proteomes" id="UP001550044"/>
    </source>
</evidence>
<dbReference type="SMART" id="SM00421">
    <property type="entry name" value="HTH_LUXR"/>
    <property type="match status" value="1"/>
</dbReference>
<dbReference type="InterPro" id="IPR016032">
    <property type="entry name" value="Sig_transdc_resp-reg_C-effctor"/>
</dbReference>
<organism evidence="2 3">
    <name type="scientific">Streptomyces sp. 900116325</name>
    <dbReference type="NCBI Taxonomy" id="3154295"/>
    <lineage>
        <taxon>Bacteria</taxon>
        <taxon>Bacillati</taxon>
        <taxon>Actinomycetota</taxon>
        <taxon>Actinomycetes</taxon>
        <taxon>Kitasatosporales</taxon>
        <taxon>Streptomycetaceae</taxon>
        <taxon>Streptomyces</taxon>
    </lineage>
</organism>
<dbReference type="InterPro" id="IPR000792">
    <property type="entry name" value="Tscrpt_reg_LuxR_C"/>
</dbReference>